<evidence type="ECO:0000313" key="3">
    <source>
        <dbReference type="EMBL" id="KAJ3573858.1"/>
    </source>
</evidence>
<evidence type="ECO:0000259" key="2">
    <source>
        <dbReference type="PROSITE" id="PS50234"/>
    </source>
</evidence>
<dbReference type="InterPro" id="IPR002035">
    <property type="entry name" value="VWF_A"/>
</dbReference>
<accession>A0A9W8NGA6</accession>
<dbReference type="InterPro" id="IPR051266">
    <property type="entry name" value="CLCR"/>
</dbReference>
<keyword evidence="4" id="KW-1185">Reference proteome</keyword>
<protein>
    <recommendedName>
        <fullName evidence="2">VWFA domain-containing protein</fullName>
    </recommendedName>
</protein>
<dbReference type="Pfam" id="PF14624">
    <property type="entry name" value="Vwaint"/>
    <property type="match status" value="1"/>
</dbReference>
<dbReference type="PANTHER" id="PTHR10579:SF156">
    <property type="entry name" value="VWFA DOMAIN-CONTAINING PROTEIN"/>
    <property type="match status" value="1"/>
</dbReference>
<dbReference type="Pfam" id="PF00092">
    <property type="entry name" value="VWA"/>
    <property type="match status" value="1"/>
</dbReference>
<dbReference type="VEuPathDB" id="FungiDB:F4678DRAFT_439511"/>
<dbReference type="Proteomes" id="UP001148614">
    <property type="component" value="Unassembled WGS sequence"/>
</dbReference>
<dbReference type="AlphaFoldDB" id="A0A9W8NGA6"/>
<dbReference type="PROSITE" id="PS50234">
    <property type="entry name" value="VWFA"/>
    <property type="match status" value="1"/>
</dbReference>
<proteinExistence type="predicted"/>
<reference evidence="3" key="1">
    <citation type="submission" date="2022-07" db="EMBL/GenBank/DDBJ databases">
        <title>Genome Sequence of Xylaria arbuscula.</title>
        <authorList>
            <person name="Buettner E."/>
        </authorList>
    </citation>
    <scope>NUCLEOTIDE SEQUENCE</scope>
    <source>
        <strain evidence="3">VT107</strain>
    </source>
</reference>
<name>A0A9W8NGA6_9PEZI</name>
<evidence type="ECO:0000313" key="4">
    <source>
        <dbReference type="Proteomes" id="UP001148614"/>
    </source>
</evidence>
<comment type="caution">
    <text evidence="3">The sequence shown here is derived from an EMBL/GenBank/DDBJ whole genome shotgun (WGS) entry which is preliminary data.</text>
</comment>
<dbReference type="SUPFAM" id="SSF53300">
    <property type="entry name" value="vWA-like"/>
    <property type="match status" value="1"/>
</dbReference>
<dbReference type="EMBL" id="JANPWZ010000651">
    <property type="protein sequence ID" value="KAJ3573858.1"/>
    <property type="molecule type" value="Genomic_DNA"/>
</dbReference>
<dbReference type="SMART" id="SM00327">
    <property type="entry name" value="VWA"/>
    <property type="match status" value="1"/>
</dbReference>
<dbReference type="Gene3D" id="3.40.50.410">
    <property type="entry name" value="von Willebrand factor, type A domain"/>
    <property type="match status" value="1"/>
</dbReference>
<dbReference type="PANTHER" id="PTHR10579">
    <property type="entry name" value="CALCIUM-ACTIVATED CHLORIDE CHANNEL REGULATOR"/>
    <property type="match status" value="1"/>
</dbReference>
<sequence length="470" mass="51774">MKAELSVSTDTGSESPSSPPTPSSTDEPIVTIHPLESREGVLVTVQPPERPSIPLLGHVPCDIVLVLDVSSSMNADAPAAVYDEQGNAAKEHFGLTVLDLTKHAARTVVSALNEGDRLGIVTFGYSSCVVQELTTMTEMNKTLVNKRIDSMVADGATNLWEGIKDGLKLLESESPSCRVPALMVLTDGQPNHMCPSKGYARELRAMGTLPASINTFGFGYEIRSGLLKSIAETCHGNYAFIPDAGMIGTVFVHAVARLMSTHATRCTLEITVPKTVLLQTSAAETDTNQSCEDGEKQRDYNKLTIHLGNLQYGQSRDIYLKSHDGGSEKRAYEVSGKDRMMHATLTYTRMGSAEYVTFADQDMLEFSPLPRSVIAYHQSHAILCDLLASFTSSWSPEDVDKHLDSINDEQSRLQNAIYTIPARDYKDKYNQSLIQDLNGQVSEALSREAYFNRWGRHFFFSLRNAHEKQL</sequence>
<dbReference type="InterPro" id="IPR036465">
    <property type="entry name" value="vWFA_dom_sf"/>
</dbReference>
<gene>
    <name evidence="3" type="ORF">NPX13_g4550</name>
</gene>
<dbReference type="InterPro" id="IPR032838">
    <property type="entry name" value="Vwaint_dom"/>
</dbReference>
<feature type="region of interest" description="Disordered" evidence="1">
    <location>
        <begin position="1"/>
        <end position="28"/>
    </location>
</feature>
<feature type="domain" description="VWFA" evidence="2">
    <location>
        <begin position="62"/>
        <end position="255"/>
    </location>
</feature>
<evidence type="ECO:0000256" key="1">
    <source>
        <dbReference type="SAM" id="MobiDB-lite"/>
    </source>
</evidence>
<organism evidence="3 4">
    <name type="scientific">Xylaria arbuscula</name>
    <dbReference type="NCBI Taxonomy" id="114810"/>
    <lineage>
        <taxon>Eukaryota</taxon>
        <taxon>Fungi</taxon>
        <taxon>Dikarya</taxon>
        <taxon>Ascomycota</taxon>
        <taxon>Pezizomycotina</taxon>
        <taxon>Sordariomycetes</taxon>
        <taxon>Xylariomycetidae</taxon>
        <taxon>Xylariales</taxon>
        <taxon>Xylariaceae</taxon>
        <taxon>Xylaria</taxon>
    </lineage>
</organism>